<accession>A0A5J4RHR7</accession>
<sequence length="310" mass="34019">VVDAYDKKTSDLLLDIPVDPSLAVKTQLVNVGNVTNRGVELSLNVVALECKDIRWSVSANIAHNTNKITDMGDRKQLVLGSNGEEILKVGESLGSFYGFKFDGIVQKGEDVSLLPKTVHGTAQPGDIKIADIGGPNGVPDHEINSYDRMVLGSSQPNYTYGVQTTLRYNGFDLFISLQGSHGNKLFNYLRRHLESPNDSYNASAALLNSWTEENPSNTLPGLANIANDRYYSFLDSRYVEDASFLRLKNITLGYTVKLPSVAAQLRVFASGQNLFVFTGYKGYDPEVSRGIDLGTYPTARTFSVGTRITF</sequence>
<name>A0A5J4RHR7_9ZZZZ</name>
<evidence type="ECO:0000256" key="2">
    <source>
        <dbReference type="ARBA" id="ARBA00023136"/>
    </source>
</evidence>
<dbReference type="AlphaFoldDB" id="A0A5J4RHR7"/>
<keyword evidence="3" id="KW-0998">Cell outer membrane</keyword>
<protein>
    <submittedName>
        <fullName evidence="5">TonB-dependent receptor SusC</fullName>
    </submittedName>
</protein>
<dbReference type="Pfam" id="PF00593">
    <property type="entry name" value="TonB_dep_Rec_b-barrel"/>
    <property type="match status" value="1"/>
</dbReference>
<organism evidence="5">
    <name type="scientific">termite gut metagenome</name>
    <dbReference type="NCBI Taxonomy" id="433724"/>
    <lineage>
        <taxon>unclassified sequences</taxon>
        <taxon>metagenomes</taxon>
        <taxon>organismal metagenomes</taxon>
    </lineage>
</organism>
<keyword evidence="2" id="KW-0472">Membrane</keyword>
<keyword evidence="5" id="KW-0675">Receptor</keyword>
<dbReference type="SUPFAM" id="SSF56935">
    <property type="entry name" value="Porins"/>
    <property type="match status" value="1"/>
</dbReference>
<evidence type="ECO:0000313" key="5">
    <source>
        <dbReference type="EMBL" id="KAA6333192.1"/>
    </source>
</evidence>
<dbReference type="Gene3D" id="2.40.170.20">
    <property type="entry name" value="TonB-dependent receptor, beta-barrel domain"/>
    <property type="match status" value="1"/>
</dbReference>
<comment type="subcellular location">
    <subcellularLocation>
        <location evidence="1">Cell outer membrane</location>
    </subcellularLocation>
</comment>
<dbReference type="InterPro" id="IPR036942">
    <property type="entry name" value="Beta-barrel_TonB_sf"/>
</dbReference>
<comment type="caution">
    <text evidence="5">The sequence shown here is derived from an EMBL/GenBank/DDBJ whole genome shotgun (WGS) entry which is preliminary data.</text>
</comment>
<dbReference type="GO" id="GO:0009279">
    <property type="term" value="C:cell outer membrane"/>
    <property type="evidence" value="ECO:0007669"/>
    <property type="project" value="UniProtKB-SubCell"/>
</dbReference>
<proteinExistence type="predicted"/>
<evidence type="ECO:0000256" key="3">
    <source>
        <dbReference type="ARBA" id="ARBA00023237"/>
    </source>
</evidence>
<dbReference type="EMBL" id="SNRY01001143">
    <property type="protein sequence ID" value="KAA6333192.1"/>
    <property type="molecule type" value="Genomic_DNA"/>
</dbReference>
<evidence type="ECO:0000256" key="1">
    <source>
        <dbReference type="ARBA" id="ARBA00004442"/>
    </source>
</evidence>
<feature type="non-terminal residue" evidence="5">
    <location>
        <position position="1"/>
    </location>
</feature>
<reference evidence="5" key="1">
    <citation type="submission" date="2019-03" db="EMBL/GenBank/DDBJ databases">
        <title>Single cell metagenomics reveals metabolic interactions within the superorganism composed of flagellate Streblomastix strix and complex community of Bacteroidetes bacteria on its surface.</title>
        <authorList>
            <person name="Treitli S.C."/>
            <person name="Kolisko M."/>
            <person name="Husnik F."/>
            <person name="Keeling P."/>
            <person name="Hampl V."/>
        </authorList>
    </citation>
    <scope>NUCLEOTIDE SEQUENCE</scope>
    <source>
        <strain evidence="5">STM</strain>
    </source>
</reference>
<dbReference type="InterPro" id="IPR000531">
    <property type="entry name" value="Beta-barrel_TonB"/>
</dbReference>
<evidence type="ECO:0000259" key="4">
    <source>
        <dbReference type="Pfam" id="PF00593"/>
    </source>
</evidence>
<feature type="domain" description="TonB-dependent receptor-like beta-barrel" evidence="4">
    <location>
        <begin position="2"/>
        <end position="274"/>
    </location>
</feature>
<gene>
    <name evidence="5" type="ORF">EZS27_018366</name>
</gene>